<dbReference type="STRING" id="450851.PHZ_c2145"/>
<dbReference type="PRINTS" id="PR01437">
    <property type="entry name" value="NUOXDRDTASE4"/>
</dbReference>
<dbReference type="InterPro" id="IPR003918">
    <property type="entry name" value="NADH_UbQ_OxRdtase"/>
</dbReference>
<feature type="transmembrane region" description="Helical" evidence="8">
    <location>
        <begin position="6"/>
        <end position="25"/>
    </location>
</feature>
<evidence type="ECO:0000256" key="8">
    <source>
        <dbReference type="SAM" id="Phobius"/>
    </source>
</evidence>
<evidence type="ECO:0000256" key="2">
    <source>
        <dbReference type="ARBA" id="ARBA00005346"/>
    </source>
</evidence>
<dbReference type="KEGG" id="pzu:PHZ_c2145"/>
<gene>
    <name evidence="10" type="ordered locus">PHZ_c2145</name>
</gene>
<feature type="transmembrane region" description="Helical" evidence="8">
    <location>
        <begin position="163"/>
        <end position="188"/>
    </location>
</feature>
<feature type="transmembrane region" description="Helical" evidence="8">
    <location>
        <begin position="475"/>
        <end position="495"/>
    </location>
</feature>
<dbReference type="OrthoDB" id="9768329at2"/>
<sequence length="526" mass="54267">MAEHLPILPILLPLAFGALLLLAGGRRRRLEAALALGGSLATLFAALALAVAVDGAEGSLSLTYRLGDWPAAVAIVLVADRLAALMVLLATTLALVTSGFALVRWSRLGPYYSALTQFLLMGLNGAFLTGDLFNLFVFFEILLAASYGLLLHGSGERRVAAGLHYIVLNLAASLLFLIGVSAIFGVTGTLNMALLAERIPEASDGARGLLHAGAAILTVAFLVKAAAWPLGFWLPRAYDAAVPPAAAMFAIMTKVGIYAVLRFGLLLFGDEAGASAGFGRDWIFAIGGATLAVGVVGMLAVRDLGRMVGYSLLVSVGTLLGVVAFADAQALAGALLYLVISTLGAAAFFLLNGLIGPDEFEDAPTLEAYDPEDDGLSGDEDERPILISAPIGVLSGGFLVCTLIVAGIPPLPGFLAKVAMLAPLLQGPAGPLPGAAPVMAAIIIGSSLFALIALARAGIQIWWAEPDRIPPAIRLGEAAPLGLLLVALLALTFVVEAPMGFMQRTAAQLLAPDRYMGAVLDREGGS</sequence>
<keyword evidence="4 7" id="KW-0812">Transmembrane</keyword>
<dbReference type="AlphaFoldDB" id="B4REN0"/>
<feature type="transmembrane region" description="Helical" evidence="8">
    <location>
        <begin position="246"/>
        <end position="267"/>
    </location>
</feature>
<dbReference type="PANTHER" id="PTHR42703">
    <property type="entry name" value="NADH DEHYDROGENASE"/>
    <property type="match status" value="1"/>
</dbReference>
<dbReference type="NCBIfam" id="NF009309">
    <property type="entry name" value="PRK12666.1"/>
    <property type="match status" value="1"/>
</dbReference>
<feature type="transmembrane region" description="Helical" evidence="8">
    <location>
        <begin position="308"/>
        <end position="326"/>
    </location>
</feature>
<dbReference type="PANTHER" id="PTHR42703:SF1">
    <property type="entry name" value="NA(+)_H(+) ANTIPORTER SUBUNIT D1"/>
    <property type="match status" value="1"/>
</dbReference>
<feature type="transmembrane region" description="Helical" evidence="8">
    <location>
        <begin position="108"/>
        <end position="127"/>
    </location>
</feature>
<feature type="transmembrane region" description="Helical" evidence="8">
    <location>
        <begin position="332"/>
        <end position="351"/>
    </location>
</feature>
<feature type="transmembrane region" description="Helical" evidence="8">
    <location>
        <begin position="282"/>
        <end position="301"/>
    </location>
</feature>
<feature type="transmembrane region" description="Helical" evidence="8">
    <location>
        <begin position="73"/>
        <end position="96"/>
    </location>
</feature>
<dbReference type="InterPro" id="IPR001750">
    <property type="entry name" value="ND/Mrp_TM"/>
</dbReference>
<dbReference type="GO" id="GO:0005886">
    <property type="term" value="C:plasma membrane"/>
    <property type="evidence" value="ECO:0007669"/>
    <property type="project" value="UniProtKB-SubCell"/>
</dbReference>
<feature type="transmembrane region" description="Helical" evidence="8">
    <location>
        <begin position="133"/>
        <end position="151"/>
    </location>
</feature>
<dbReference type="Proteomes" id="UP000001868">
    <property type="component" value="Chromosome"/>
</dbReference>
<accession>B4REN0</accession>
<feature type="transmembrane region" description="Helical" evidence="8">
    <location>
        <begin position="32"/>
        <end position="53"/>
    </location>
</feature>
<keyword evidence="5 8" id="KW-1133">Transmembrane helix</keyword>
<evidence type="ECO:0000256" key="1">
    <source>
        <dbReference type="ARBA" id="ARBA00004651"/>
    </source>
</evidence>
<dbReference type="InterPro" id="IPR050586">
    <property type="entry name" value="CPA3_Na-H_Antiporter_D"/>
</dbReference>
<evidence type="ECO:0000256" key="4">
    <source>
        <dbReference type="ARBA" id="ARBA00022692"/>
    </source>
</evidence>
<dbReference type="GO" id="GO:0042773">
    <property type="term" value="P:ATP synthesis coupled electron transport"/>
    <property type="evidence" value="ECO:0007669"/>
    <property type="project" value="InterPro"/>
</dbReference>
<organism evidence="10 11">
    <name type="scientific">Phenylobacterium zucineum (strain HLK1)</name>
    <dbReference type="NCBI Taxonomy" id="450851"/>
    <lineage>
        <taxon>Bacteria</taxon>
        <taxon>Pseudomonadati</taxon>
        <taxon>Pseudomonadota</taxon>
        <taxon>Alphaproteobacteria</taxon>
        <taxon>Caulobacterales</taxon>
        <taxon>Caulobacteraceae</taxon>
        <taxon>Phenylobacterium</taxon>
    </lineage>
</organism>
<keyword evidence="11" id="KW-1185">Reference proteome</keyword>
<feature type="transmembrane region" description="Helical" evidence="8">
    <location>
        <begin position="391"/>
        <end position="415"/>
    </location>
</feature>
<keyword evidence="6 8" id="KW-0472">Membrane</keyword>
<keyword evidence="10" id="KW-0830">Ubiquinone</keyword>
<feature type="transmembrane region" description="Helical" evidence="8">
    <location>
        <begin position="435"/>
        <end position="454"/>
    </location>
</feature>
<dbReference type="GO" id="GO:0008137">
    <property type="term" value="F:NADH dehydrogenase (ubiquinone) activity"/>
    <property type="evidence" value="ECO:0007669"/>
    <property type="project" value="InterPro"/>
</dbReference>
<dbReference type="EMBL" id="CP000747">
    <property type="protein sequence ID" value="ACG78556.1"/>
    <property type="molecule type" value="Genomic_DNA"/>
</dbReference>
<proteinExistence type="inferred from homology"/>
<dbReference type="eggNOG" id="COG0651">
    <property type="taxonomic scope" value="Bacteria"/>
</dbReference>
<comment type="similarity">
    <text evidence="2">Belongs to the CPA3 antiporters (TC 2.A.63) subunit D family.</text>
</comment>
<evidence type="ECO:0000259" key="9">
    <source>
        <dbReference type="Pfam" id="PF00361"/>
    </source>
</evidence>
<evidence type="ECO:0000256" key="7">
    <source>
        <dbReference type="RuleBase" id="RU000320"/>
    </source>
</evidence>
<comment type="subcellular location">
    <subcellularLocation>
        <location evidence="1">Cell membrane</location>
        <topology evidence="1">Multi-pass membrane protein</topology>
    </subcellularLocation>
    <subcellularLocation>
        <location evidence="7">Membrane</location>
        <topology evidence="7">Multi-pass membrane protein</topology>
    </subcellularLocation>
</comment>
<dbReference type="Pfam" id="PF00361">
    <property type="entry name" value="Proton_antipo_M"/>
    <property type="match status" value="1"/>
</dbReference>
<name>B4REN0_PHEZH</name>
<evidence type="ECO:0000313" key="11">
    <source>
        <dbReference type="Proteomes" id="UP000001868"/>
    </source>
</evidence>
<reference evidence="10 11" key="1">
    <citation type="journal article" date="2008" name="BMC Genomics">
        <title>Complete genome of Phenylobacterium zucineum - a novel facultative intracellular bacterium isolated from human erythroleukemia cell line K562.</title>
        <authorList>
            <person name="Luo Y."/>
            <person name="Xu X."/>
            <person name="Ding Z."/>
            <person name="Liu Z."/>
            <person name="Zhang B."/>
            <person name="Yan Z."/>
            <person name="Sun J."/>
            <person name="Hu S."/>
            <person name="Hu X."/>
        </authorList>
    </citation>
    <scope>NUCLEOTIDE SEQUENCE [LARGE SCALE GENOMIC DNA]</scope>
    <source>
        <strain evidence="10 11">HLK1</strain>
    </source>
</reference>
<dbReference type="RefSeq" id="WP_012522698.1">
    <property type="nucleotide sequence ID" value="NC_011144.1"/>
</dbReference>
<evidence type="ECO:0000256" key="6">
    <source>
        <dbReference type="ARBA" id="ARBA00023136"/>
    </source>
</evidence>
<protein>
    <submittedName>
        <fullName evidence="10">NADH/Ubiquinone/plastoquinone (Complex I)</fullName>
    </submittedName>
</protein>
<feature type="transmembrane region" description="Helical" evidence="8">
    <location>
        <begin position="208"/>
        <end position="234"/>
    </location>
</feature>
<dbReference type="HOGENOM" id="CLU_007100_9_2_5"/>
<feature type="domain" description="NADH:quinone oxidoreductase/Mrp antiporter transmembrane" evidence="9">
    <location>
        <begin position="130"/>
        <end position="426"/>
    </location>
</feature>
<evidence type="ECO:0000256" key="5">
    <source>
        <dbReference type="ARBA" id="ARBA00022989"/>
    </source>
</evidence>
<evidence type="ECO:0000313" key="10">
    <source>
        <dbReference type="EMBL" id="ACG78556.1"/>
    </source>
</evidence>
<keyword evidence="3" id="KW-1003">Cell membrane</keyword>
<evidence type="ECO:0000256" key="3">
    <source>
        <dbReference type="ARBA" id="ARBA00022475"/>
    </source>
</evidence>